<feature type="domain" description="Rab-GAP TBC" evidence="1">
    <location>
        <begin position="28"/>
        <end position="247"/>
    </location>
</feature>
<dbReference type="OrthoDB" id="26371at2759"/>
<dbReference type="VEuPathDB" id="MicrosporidiaDB:ECANGB1_1531"/>
<dbReference type="Gene3D" id="1.10.472.80">
    <property type="entry name" value="Ypt/Rab-GAP domain of gyp1p, domain 3"/>
    <property type="match status" value="1"/>
</dbReference>
<organism evidence="2 3">
    <name type="scientific">Enterospora canceri</name>
    <dbReference type="NCBI Taxonomy" id="1081671"/>
    <lineage>
        <taxon>Eukaryota</taxon>
        <taxon>Fungi</taxon>
        <taxon>Fungi incertae sedis</taxon>
        <taxon>Microsporidia</taxon>
        <taxon>Enterocytozoonidae</taxon>
        <taxon>Enterospora</taxon>
    </lineage>
</organism>
<dbReference type="AlphaFoldDB" id="A0A1Y1S6K4"/>
<evidence type="ECO:0000313" key="2">
    <source>
        <dbReference type="EMBL" id="ORD93803.1"/>
    </source>
</evidence>
<evidence type="ECO:0000259" key="1">
    <source>
        <dbReference type="PROSITE" id="PS50086"/>
    </source>
</evidence>
<gene>
    <name evidence="2" type="primary">GYP1</name>
    <name evidence="2" type="ORF">ECANGB1_1531</name>
</gene>
<keyword evidence="3" id="KW-1185">Reference proteome</keyword>
<accession>A0A1Y1S6K4</accession>
<protein>
    <submittedName>
        <fullName evidence="2">GYP1</fullName>
    </submittedName>
</protein>
<dbReference type="SUPFAM" id="SSF47923">
    <property type="entry name" value="Ypt/Rab-GAP domain of gyp1p"/>
    <property type="match status" value="2"/>
</dbReference>
<evidence type="ECO:0000313" key="3">
    <source>
        <dbReference type="Proteomes" id="UP000192639"/>
    </source>
</evidence>
<dbReference type="Proteomes" id="UP000192639">
    <property type="component" value="Unassembled WGS sequence"/>
</dbReference>
<sequence>MEQNPFFSEIVVGKYVNKRKLRSRCYEGIPDEHRVVAYKLLLGVYETDTTLFQEIDENNLNLYKMSLASNTDYYSEEYFTSQNGLYVSYQISTSVIHQIFIDIRRIDLKHRIINGVDLSYVYMNVLVMTAARRPYLEYVQGMCDLVVPFLVLIFDDNSNSMQKESDVFACFDKLLDRIQHNIISMQETPIEQTKNKLRRTDRKLYRHFKRIDLNLHFITFRWFNCLFVREFDLRTLLRLFDSMLSADTDIFLVNFAVTLLISCRNSLLEKDFSEAVSYIQNIGKSDIGVLEILRNSVLLDIDQNM</sequence>
<dbReference type="InterPro" id="IPR000195">
    <property type="entry name" value="Rab-GAP-TBC_dom"/>
</dbReference>
<proteinExistence type="predicted"/>
<dbReference type="GO" id="GO:0005096">
    <property type="term" value="F:GTPase activator activity"/>
    <property type="evidence" value="ECO:0007669"/>
    <property type="project" value="TreeGrafter"/>
</dbReference>
<dbReference type="Gene3D" id="1.10.8.270">
    <property type="entry name" value="putative rabgap domain of human tbc1 domain family member 14 like domains"/>
    <property type="match status" value="1"/>
</dbReference>
<dbReference type="Pfam" id="PF00566">
    <property type="entry name" value="RabGAP-TBC"/>
    <property type="match status" value="1"/>
</dbReference>
<dbReference type="InterPro" id="IPR035969">
    <property type="entry name" value="Rab-GAP_TBC_sf"/>
</dbReference>
<dbReference type="SMART" id="SM00164">
    <property type="entry name" value="TBC"/>
    <property type="match status" value="1"/>
</dbReference>
<dbReference type="PANTHER" id="PTHR22957">
    <property type="entry name" value="TBC1 DOMAIN FAMILY MEMBER GTPASE-ACTIVATING PROTEIN"/>
    <property type="match status" value="1"/>
</dbReference>
<comment type="caution">
    <text evidence="2">The sequence shown here is derived from an EMBL/GenBank/DDBJ whole genome shotgun (WGS) entry which is preliminary data.</text>
</comment>
<dbReference type="EMBL" id="LWDP01000047">
    <property type="protein sequence ID" value="ORD93803.1"/>
    <property type="molecule type" value="Genomic_DNA"/>
</dbReference>
<dbReference type="PROSITE" id="PS50086">
    <property type="entry name" value="TBC_RABGAP"/>
    <property type="match status" value="1"/>
</dbReference>
<reference evidence="2 3" key="1">
    <citation type="journal article" date="2017" name="Environ. Microbiol.">
        <title>Decay of the glycolytic pathway and adaptation to intranuclear parasitism within Enterocytozoonidae microsporidia.</title>
        <authorList>
            <person name="Wiredu Boakye D."/>
            <person name="Jaroenlak P."/>
            <person name="Prachumwat A."/>
            <person name="Williams T.A."/>
            <person name="Bateman K.S."/>
            <person name="Itsathitphaisarn O."/>
            <person name="Sritunyalucksana K."/>
            <person name="Paszkiewicz K.H."/>
            <person name="Moore K.A."/>
            <person name="Stentiford G.D."/>
            <person name="Williams B.A."/>
        </authorList>
    </citation>
    <scope>NUCLEOTIDE SEQUENCE [LARGE SCALE GENOMIC DNA]</scope>
    <source>
        <strain evidence="2 3">GB1</strain>
    </source>
</reference>
<name>A0A1Y1S6K4_9MICR</name>